<accession>A0ABN1X0C0</accession>
<dbReference type="RefSeq" id="WP_344446087.1">
    <property type="nucleotide sequence ID" value="NZ_BAAALF010000210.1"/>
</dbReference>
<dbReference type="Proteomes" id="UP001500037">
    <property type="component" value="Unassembled WGS sequence"/>
</dbReference>
<name>A0ABN1X0C0_9ACTN</name>
<keyword evidence="3" id="KW-1185">Reference proteome</keyword>
<reference evidence="2 3" key="1">
    <citation type="journal article" date="2019" name="Int. J. Syst. Evol. Microbiol.">
        <title>The Global Catalogue of Microorganisms (GCM) 10K type strain sequencing project: providing services to taxonomists for standard genome sequencing and annotation.</title>
        <authorList>
            <consortium name="The Broad Institute Genomics Platform"/>
            <consortium name="The Broad Institute Genome Sequencing Center for Infectious Disease"/>
            <person name="Wu L."/>
            <person name="Ma J."/>
        </authorList>
    </citation>
    <scope>NUCLEOTIDE SEQUENCE [LARGE SCALE GENOMIC DNA]</scope>
    <source>
        <strain evidence="2 3">JCM 13004</strain>
    </source>
</reference>
<organism evidence="2 3">
    <name type="scientific">Kitasatospora nipponensis</name>
    <dbReference type="NCBI Taxonomy" id="258049"/>
    <lineage>
        <taxon>Bacteria</taxon>
        <taxon>Bacillati</taxon>
        <taxon>Actinomycetota</taxon>
        <taxon>Actinomycetes</taxon>
        <taxon>Kitasatosporales</taxon>
        <taxon>Streptomycetaceae</taxon>
        <taxon>Kitasatospora</taxon>
    </lineage>
</organism>
<evidence type="ECO:0000256" key="1">
    <source>
        <dbReference type="SAM" id="SignalP"/>
    </source>
</evidence>
<evidence type="ECO:0000313" key="3">
    <source>
        <dbReference type="Proteomes" id="UP001500037"/>
    </source>
</evidence>
<sequence length="129" mass="12983">MPHSFARPATLAAAALILVLPLSAISCSAAQKALDCGNTAVRVGSDLGDLNSAYGNSQNDPAAAGRALAKLKADLDKLGKNAGSTDVDNAVTDLQRQVDKVQTAVDAKQVPDLGPLGDAAGKLTKVCTG</sequence>
<protein>
    <recommendedName>
        <fullName evidence="4">Secreted protein</fullName>
    </recommendedName>
</protein>
<feature type="signal peptide" evidence="1">
    <location>
        <begin position="1"/>
        <end position="29"/>
    </location>
</feature>
<gene>
    <name evidence="2" type="ORF">GCM10009665_68580</name>
</gene>
<keyword evidence="1" id="KW-0732">Signal</keyword>
<comment type="caution">
    <text evidence="2">The sequence shown here is derived from an EMBL/GenBank/DDBJ whole genome shotgun (WGS) entry which is preliminary data.</text>
</comment>
<proteinExistence type="predicted"/>
<dbReference type="PROSITE" id="PS51257">
    <property type="entry name" value="PROKAR_LIPOPROTEIN"/>
    <property type="match status" value="1"/>
</dbReference>
<feature type="chain" id="PRO_5047084588" description="Secreted protein" evidence="1">
    <location>
        <begin position="30"/>
        <end position="129"/>
    </location>
</feature>
<evidence type="ECO:0008006" key="4">
    <source>
        <dbReference type="Google" id="ProtNLM"/>
    </source>
</evidence>
<dbReference type="EMBL" id="BAAALF010000210">
    <property type="protein sequence ID" value="GAA1270540.1"/>
    <property type="molecule type" value="Genomic_DNA"/>
</dbReference>
<evidence type="ECO:0000313" key="2">
    <source>
        <dbReference type="EMBL" id="GAA1270540.1"/>
    </source>
</evidence>